<feature type="chain" id="PRO_5018082610" description="WW domain-containing protein" evidence="1">
    <location>
        <begin position="21"/>
        <end position="133"/>
    </location>
</feature>
<evidence type="ECO:0000259" key="2">
    <source>
        <dbReference type="PROSITE" id="PS50020"/>
    </source>
</evidence>
<dbReference type="CDD" id="cd00201">
    <property type="entry name" value="WW"/>
    <property type="match status" value="1"/>
</dbReference>
<dbReference type="GO" id="GO:0006915">
    <property type="term" value="P:apoptotic process"/>
    <property type="evidence" value="ECO:0007669"/>
    <property type="project" value="InterPro"/>
</dbReference>
<feature type="signal peptide" evidence="1">
    <location>
        <begin position="1"/>
        <end position="20"/>
    </location>
</feature>
<dbReference type="GO" id="GO:0043065">
    <property type="term" value="P:positive regulation of apoptotic process"/>
    <property type="evidence" value="ECO:0007669"/>
    <property type="project" value="TreeGrafter"/>
</dbReference>
<gene>
    <name evidence="3" type="ORF">SSLN_LOCUS8018</name>
</gene>
<dbReference type="PROSITE" id="PS50020">
    <property type="entry name" value="WW_DOMAIN_2"/>
    <property type="match status" value="1"/>
</dbReference>
<dbReference type="EMBL" id="UYSU01034435">
    <property type="protein sequence ID" value="VDL94403.1"/>
    <property type="molecule type" value="Genomic_DNA"/>
</dbReference>
<dbReference type="SUPFAM" id="SSF51045">
    <property type="entry name" value="WW domain"/>
    <property type="match status" value="1"/>
</dbReference>
<dbReference type="SMART" id="SM00456">
    <property type="entry name" value="WW"/>
    <property type="match status" value="1"/>
</dbReference>
<reference evidence="3 4" key="1">
    <citation type="submission" date="2018-11" db="EMBL/GenBank/DDBJ databases">
        <authorList>
            <consortium name="Pathogen Informatics"/>
        </authorList>
    </citation>
    <scope>NUCLEOTIDE SEQUENCE [LARGE SCALE GENOMIC DNA]</scope>
    <source>
        <strain evidence="3 4">NST_G2</strain>
    </source>
</reference>
<evidence type="ECO:0000256" key="1">
    <source>
        <dbReference type="SAM" id="SignalP"/>
    </source>
</evidence>
<keyword evidence="4" id="KW-1185">Reference proteome</keyword>
<dbReference type="Proteomes" id="UP000275846">
    <property type="component" value="Unassembled WGS sequence"/>
</dbReference>
<feature type="domain" description="WW" evidence="2">
    <location>
        <begin position="46"/>
        <end position="79"/>
    </location>
</feature>
<dbReference type="PANTHER" id="PTHR47522">
    <property type="entry name" value="SALVADOR FAMILY WW DOMAIN-CONTAINING PROTEIN 1"/>
    <property type="match status" value="1"/>
</dbReference>
<keyword evidence="1" id="KW-0732">Signal</keyword>
<dbReference type="Gene3D" id="2.20.70.10">
    <property type="match status" value="1"/>
</dbReference>
<dbReference type="InterPro" id="IPR030030">
    <property type="entry name" value="Sav"/>
</dbReference>
<dbReference type="PROSITE" id="PS01159">
    <property type="entry name" value="WW_DOMAIN_1"/>
    <property type="match status" value="1"/>
</dbReference>
<name>A0A3P7CR60_SCHSO</name>
<accession>A0A3P7CR60</accession>
<protein>
    <recommendedName>
        <fullName evidence="2">WW domain-containing protein</fullName>
    </recommendedName>
</protein>
<dbReference type="AlphaFoldDB" id="A0A3P7CR60"/>
<dbReference type="PANTHER" id="PTHR47522:SF2">
    <property type="entry name" value="PROTEIN SALVADOR HOMOLOG 1"/>
    <property type="match status" value="1"/>
</dbReference>
<proteinExistence type="predicted"/>
<evidence type="ECO:0000313" key="3">
    <source>
        <dbReference type="EMBL" id="VDL94403.1"/>
    </source>
</evidence>
<dbReference type="InterPro" id="IPR036020">
    <property type="entry name" value="WW_dom_sf"/>
</dbReference>
<dbReference type="STRING" id="70667.A0A3P7CR60"/>
<evidence type="ECO:0000313" key="4">
    <source>
        <dbReference type="Proteomes" id="UP000275846"/>
    </source>
</evidence>
<dbReference type="OrthoDB" id="5339429at2759"/>
<dbReference type="GO" id="GO:0005829">
    <property type="term" value="C:cytosol"/>
    <property type="evidence" value="ECO:0007669"/>
    <property type="project" value="TreeGrafter"/>
</dbReference>
<dbReference type="GO" id="GO:0035329">
    <property type="term" value="P:hippo signaling"/>
    <property type="evidence" value="ECO:0007669"/>
    <property type="project" value="InterPro"/>
</dbReference>
<dbReference type="GO" id="GO:0008285">
    <property type="term" value="P:negative regulation of cell population proliferation"/>
    <property type="evidence" value="ECO:0007669"/>
    <property type="project" value="TreeGrafter"/>
</dbReference>
<dbReference type="InterPro" id="IPR001202">
    <property type="entry name" value="WW_dom"/>
</dbReference>
<sequence length="133" mass="15302">MLTQLCLLLMRGFQLNLMRTSNIIPPPHSLCHAFQGLLELDCSIVLPLPPGWSMGVSTSGRRFYICDRTRNTTWQHPVVAPRVPLGWERVEMCQGCVYYRQYVQSSDFLNYSLFGGKYAKKVNRHICAAFYQP</sequence>
<organism evidence="3 4">
    <name type="scientific">Schistocephalus solidus</name>
    <name type="common">Tapeworm</name>
    <dbReference type="NCBI Taxonomy" id="70667"/>
    <lineage>
        <taxon>Eukaryota</taxon>
        <taxon>Metazoa</taxon>
        <taxon>Spiralia</taxon>
        <taxon>Lophotrochozoa</taxon>
        <taxon>Platyhelminthes</taxon>
        <taxon>Cestoda</taxon>
        <taxon>Eucestoda</taxon>
        <taxon>Diphyllobothriidea</taxon>
        <taxon>Diphyllobothriidae</taxon>
        <taxon>Schistocephalus</taxon>
    </lineage>
</organism>
<dbReference type="GO" id="GO:0060090">
    <property type="term" value="F:molecular adaptor activity"/>
    <property type="evidence" value="ECO:0007669"/>
    <property type="project" value="InterPro"/>
</dbReference>